<dbReference type="OrthoDB" id="6517071at2759"/>
<sequence>MLEKNDSLSSLSKEMKNLNNELCSQLILRTNKRFKGKSNSADALHLAINSKDYAINRSHSLNDVDSIATNNNYLIADNAENQNDLYPLEIVAKSSEHLIGTLEANSKEILENLQNNSNDSKSLQMSTDSLDQFEDAQDQNEKNSLTEEEASKILEDIAIDASSTSMLDDNKLQQLKRSKTAYCLRSLEKSFSLDSEDCSLQSNDSNFISACTLESKCPLKPCKPTEAELGSKSSRNTSNRRNV</sequence>
<evidence type="ECO:0000256" key="1">
    <source>
        <dbReference type="SAM" id="MobiDB-lite"/>
    </source>
</evidence>
<feature type="compositionally biased region" description="Low complexity" evidence="1">
    <location>
        <begin position="233"/>
        <end position="243"/>
    </location>
</feature>
<dbReference type="EMBL" id="BGZK01007542">
    <property type="protein sequence ID" value="GBP04441.1"/>
    <property type="molecule type" value="Genomic_DNA"/>
</dbReference>
<keyword evidence="3" id="KW-1185">Reference proteome</keyword>
<gene>
    <name evidence="2" type="ORF">EVAR_71327_1</name>
</gene>
<feature type="region of interest" description="Disordered" evidence="1">
    <location>
        <begin position="224"/>
        <end position="243"/>
    </location>
</feature>
<accession>A0A4C1STR3</accession>
<name>A0A4C1STR3_EUMVA</name>
<organism evidence="2 3">
    <name type="scientific">Eumeta variegata</name>
    <name type="common">Bagworm moth</name>
    <name type="synonym">Eumeta japonica</name>
    <dbReference type="NCBI Taxonomy" id="151549"/>
    <lineage>
        <taxon>Eukaryota</taxon>
        <taxon>Metazoa</taxon>
        <taxon>Ecdysozoa</taxon>
        <taxon>Arthropoda</taxon>
        <taxon>Hexapoda</taxon>
        <taxon>Insecta</taxon>
        <taxon>Pterygota</taxon>
        <taxon>Neoptera</taxon>
        <taxon>Endopterygota</taxon>
        <taxon>Lepidoptera</taxon>
        <taxon>Glossata</taxon>
        <taxon>Ditrysia</taxon>
        <taxon>Tineoidea</taxon>
        <taxon>Psychidae</taxon>
        <taxon>Oiketicinae</taxon>
        <taxon>Eumeta</taxon>
    </lineage>
</organism>
<dbReference type="Proteomes" id="UP000299102">
    <property type="component" value="Unassembled WGS sequence"/>
</dbReference>
<protein>
    <submittedName>
        <fullName evidence="2">Uncharacterized protein</fullName>
    </submittedName>
</protein>
<evidence type="ECO:0000313" key="2">
    <source>
        <dbReference type="EMBL" id="GBP04441.1"/>
    </source>
</evidence>
<proteinExistence type="predicted"/>
<comment type="caution">
    <text evidence="2">The sequence shown here is derived from an EMBL/GenBank/DDBJ whole genome shotgun (WGS) entry which is preliminary data.</text>
</comment>
<reference evidence="2 3" key="1">
    <citation type="journal article" date="2019" name="Commun. Biol.">
        <title>The bagworm genome reveals a unique fibroin gene that provides high tensile strength.</title>
        <authorList>
            <person name="Kono N."/>
            <person name="Nakamura H."/>
            <person name="Ohtoshi R."/>
            <person name="Tomita M."/>
            <person name="Numata K."/>
            <person name="Arakawa K."/>
        </authorList>
    </citation>
    <scope>NUCLEOTIDE SEQUENCE [LARGE SCALE GENOMIC DNA]</scope>
</reference>
<dbReference type="AlphaFoldDB" id="A0A4C1STR3"/>
<evidence type="ECO:0000313" key="3">
    <source>
        <dbReference type="Proteomes" id="UP000299102"/>
    </source>
</evidence>